<keyword evidence="5" id="KW-0547">Nucleotide-binding</keyword>
<dbReference type="InterPro" id="IPR035907">
    <property type="entry name" value="Hppk_sf"/>
</dbReference>
<keyword evidence="11" id="KW-1185">Reference proteome</keyword>
<dbReference type="Pfam" id="PF01288">
    <property type="entry name" value="HPPK"/>
    <property type="match status" value="1"/>
</dbReference>
<name>A0A326U1L1_THEHA</name>
<evidence type="ECO:0000313" key="11">
    <source>
        <dbReference type="Proteomes" id="UP000248806"/>
    </source>
</evidence>
<protein>
    <recommendedName>
        <fullName evidence="3">2-amino-4-hydroxy-6-hydroxymethyldihydropteridine diphosphokinase</fullName>
        <ecNumber evidence="3">2.7.6.3</ecNumber>
    </recommendedName>
</protein>
<evidence type="ECO:0000256" key="5">
    <source>
        <dbReference type="ARBA" id="ARBA00022741"/>
    </source>
</evidence>
<dbReference type="GO" id="GO:0005524">
    <property type="term" value="F:ATP binding"/>
    <property type="evidence" value="ECO:0007669"/>
    <property type="project" value="UniProtKB-KW"/>
</dbReference>
<keyword evidence="6 10" id="KW-0418">Kinase</keyword>
<keyword evidence="4" id="KW-0808">Transferase</keyword>
<evidence type="ECO:0000256" key="4">
    <source>
        <dbReference type="ARBA" id="ARBA00022679"/>
    </source>
</evidence>
<dbReference type="GO" id="GO:0046656">
    <property type="term" value="P:folic acid biosynthetic process"/>
    <property type="evidence" value="ECO:0007669"/>
    <property type="project" value="UniProtKB-KW"/>
</dbReference>
<dbReference type="InterPro" id="IPR000550">
    <property type="entry name" value="Hppk"/>
</dbReference>
<comment type="catalytic activity">
    <reaction evidence="1">
        <text>6-hydroxymethyl-7,8-dihydropterin + ATP = (7,8-dihydropterin-6-yl)methyl diphosphate + AMP + H(+)</text>
        <dbReference type="Rhea" id="RHEA:11412"/>
        <dbReference type="ChEBI" id="CHEBI:15378"/>
        <dbReference type="ChEBI" id="CHEBI:30616"/>
        <dbReference type="ChEBI" id="CHEBI:44841"/>
        <dbReference type="ChEBI" id="CHEBI:72950"/>
        <dbReference type="ChEBI" id="CHEBI:456215"/>
        <dbReference type="EC" id="2.7.6.3"/>
    </reaction>
</comment>
<dbReference type="PANTHER" id="PTHR43071">
    <property type="entry name" value="2-AMINO-4-HYDROXY-6-HYDROXYMETHYLDIHYDROPTERIDINE PYROPHOSPHOKINASE"/>
    <property type="match status" value="1"/>
</dbReference>
<dbReference type="CDD" id="cd00483">
    <property type="entry name" value="HPPK"/>
    <property type="match status" value="1"/>
</dbReference>
<dbReference type="SUPFAM" id="SSF55083">
    <property type="entry name" value="6-hydroxymethyl-7,8-dihydropterin pyrophosphokinase, HPPK"/>
    <property type="match status" value="1"/>
</dbReference>
<evidence type="ECO:0000256" key="7">
    <source>
        <dbReference type="ARBA" id="ARBA00022840"/>
    </source>
</evidence>
<keyword evidence="7" id="KW-0067">ATP-binding</keyword>
<reference evidence="10 11" key="1">
    <citation type="submission" date="2018-06" db="EMBL/GenBank/DDBJ databases">
        <title>Genomic Encyclopedia of Archaeal and Bacterial Type Strains, Phase II (KMG-II): from individual species to whole genera.</title>
        <authorList>
            <person name="Goeker M."/>
        </authorList>
    </citation>
    <scope>NUCLEOTIDE SEQUENCE [LARGE SCALE GENOMIC DNA]</scope>
    <source>
        <strain evidence="10 11">ATCC BAA-1881</strain>
    </source>
</reference>
<dbReference type="GO" id="GO:0003848">
    <property type="term" value="F:2-amino-4-hydroxy-6-hydroxymethyldihydropteridine diphosphokinase activity"/>
    <property type="evidence" value="ECO:0007669"/>
    <property type="project" value="UniProtKB-EC"/>
</dbReference>
<evidence type="ECO:0000256" key="8">
    <source>
        <dbReference type="ARBA" id="ARBA00022909"/>
    </source>
</evidence>
<dbReference type="UniPathway" id="UPA00077">
    <property type="reaction ID" value="UER00155"/>
</dbReference>
<evidence type="ECO:0000256" key="6">
    <source>
        <dbReference type="ARBA" id="ARBA00022777"/>
    </source>
</evidence>
<dbReference type="EC" id="2.7.6.3" evidence="3"/>
<dbReference type="GO" id="GO:0046654">
    <property type="term" value="P:tetrahydrofolate biosynthetic process"/>
    <property type="evidence" value="ECO:0007669"/>
    <property type="project" value="UniProtKB-UniPathway"/>
</dbReference>
<evidence type="ECO:0000259" key="9">
    <source>
        <dbReference type="PROSITE" id="PS00794"/>
    </source>
</evidence>
<feature type="domain" description="7,8-dihydro-6-hydroxymethylpterin-pyrophosphokinase" evidence="9">
    <location>
        <begin position="88"/>
        <end position="99"/>
    </location>
</feature>
<dbReference type="Proteomes" id="UP000248806">
    <property type="component" value="Unassembled WGS sequence"/>
</dbReference>
<comment type="caution">
    <text evidence="10">The sequence shown here is derived from an EMBL/GenBank/DDBJ whole genome shotgun (WGS) entry which is preliminary data.</text>
</comment>
<dbReference type="PROSITE" id="PS00794">
    <property type="entry name" value="HPPK"/>
    <property type="match status" value="1"/>
</dbReference>
<sequence>MQRHCIYLALGSNLGDRHNNLTIALQQLSRIMDITALSSLYETTPVGYLDQPDFLNMVCSGTTELTPEELLHQAKTIEKELGRQPTFRNGPRPLDIDILLYDDLRLQQEHLSIPHPRMRERGFVLVPLAEIAPEQIDPETGKTIRELLHDLTAGGKPEGVRIYPKRIELKTVKAGYKPQNP</sequence>
<dbReference type="AlphaFoldDB" id="A0A326U1L1"/>
<evidence type="ECO:0000256" key="3">
    <source>
        <dbReference type="ARBA" id="ARBA00013253"/>
    </source>
</evidence>
<evidence type="ECO:0000256" key="2">
    <source>
        <dbReference type="ARBA" id="ARBA00005051"/>
    </source>
</evidence>
<dbReference type="Gene3D" id="3.30.70.560">
    <property type="entry name" value="7,8-Dihydro-6-hydroxymethylpterin-pyrophosphokinase HPPK"/>
    <property type="match status" value="1"/>
</dbReference>
<dbReference type="GO" id="GO:0016301">
    <property type="term" value="F:kinase activity"/>
    <property type="evidence" value="ECO:0007669"/>
    <property type="project" value="UniProtKB-KW"/>
</dbReference>
<evidence type="ECO:0000313" key="10">
    <source>
        <dbReference type="EMBL" id="PZW24826.1"/>
    </source>
</evidence>
<dbReference type="PANTHER" id="PTHR43071:SF1">
    <property type="entry name" value="2-AMINO-4-HYDROXY-6-HYDROXYMETHYLDIHYDROPTERIDINE PYROPHOSPHOKINASE"/>
    <property type="match status" value="1"/>
</dbReference>
<evidence type="ECO:0000256" key="1">
    <source>
        <dbReference type="ARBA" id="ARBA00000198"/>
    </source>
</evidence>
<dbReference type="NCBIfam" id="TIGR01498">
    <property type="entry name" value="folK"/>
    <property type="match status" value="1"/>
</dbReference>
<proteinExistence type="predicted"/>
<accession>A0A326U1L1</accession>
<gene>
    <name evidence="10" type="ORF">EI42_04433</name>
</gene>
<dbReference type="EMBL" id="QKUF01000020">
    <property type="protein sequence ID" value="PZW24826.1"/>
    <property type="molecule type" value="Genomic_DNA"/>
</dbReference>
<organism evidence="10 11">
    <name type="scientific">Thermosporothrix hazakensis</name>
    <dbReference type="NCBI Taxonomy" id="644383"/>
    <lineage>
        <taxon>Bacteria</taxon>
        <taxon>Bacillati</taxon>
        <taxon>Chloroflexota</taxon>
        <taxon>Ktedonobacteria</taxon>
        <taxon>Ktedonobacterales</taxon>
        <taxon>Thermosporotrichaceae</taxon>
        <taxon>Thermosporothrix</taxon>
    </lineage>
</organism>
<dbReference type="OrthoDB" id="9808041at2"/>
<keyword evidence="8" id="KW-0289">Folate biosynthesis</keyword>
<comment type="pathway">
    <text evidence="2">Cofactor biosynthesis; tetrahydrofolate biosynthesis; 2-amino-4-hydroxy-6-hydroxymethyl-7,8-dihydropteridine diphosphate from 7,8-dihydroneopterin triphosphate: step 4/4.</text>
</comment>